<evidence type="ECO:0000313" key="4">
    <source>
        <dbReference type="EMBL" id="CAL4788110.1"/>
    </source>
</evidence>
<reference evidence="3" key="1">
    <citation type="submission" date="2022-10" db="EMBL/GenBank/DDBJ databases">
        <authorList>
            <person name="Chen Y."/>
            <person name="Dougan E. K."/>
            <person name="Chan C."/>
            <person name="Rhodes N."/>
            <person name="Thang M."/>
        </authorList>
    </citation>
    <scope>NUCLEOTIDE SEQUENCE</scope>
</reference>
<dbReference type="PANTHER" id="PTHR12121">
    <property type="entry name" value="CARBON CATABOLITE REPRESSOR PROTEIN 4"/>
    <property type="match status" value="1"/>
</dbReference>
<dbReference type="InterPro" id="IPR036691">
    <property type="entry name" value="Endo/exonu/phosph_ase_sf"/>
</dbReference>
<dbReference type="Gene3D" id="3.60.10.10">
    <property type="entry name" value="Endonuclease/exonuclease/phosphatase"/>
    <property type="match status" value="1"/>
</dbReference>
<dbReference type="SUPFAM" id="SSF56219">
    <property type="entry name" value="DNase I-like"/>
    <property type="match status" value="1"/>
</dbReference>
<dbReference type="OrthoDB" id="354826at2759"/>
<evidence type="ECO:0000256" key="1">
    <source>
        <dbReference type="ARBA" id="ARBA00010774"/>
    </source>
</evidence>
<dbReference type="PANTHER" id="PTHR12121:SF45">
    <property type="entry name" value="NOCTURNIN"/>
    <property type="match status" value="1"/>
</dbReference>
<dbReference type="GO" id="GO:0000175">
    <property type="term" value="F:3'-5'-RNA exonuclease activity"/>
    <property type="evidence" value="ECO:0007669"/>
    <property type="project" value="TreeGrafter"/>
</dbReference>
<accession>A0A9P1CZN6</accession>
<keyword evidence="2" id="KW-0378">Hydrolase</keyword>
<sequence length="104" mass="11326">MPVADSKIGAPLAYAAALRHPLQLRSAYATGSEEPTYTTWKIRPKGEIKRTIDYIFHSSSLRASSLLSLPSDAEMAEMAPEKLPCLAYPSDHMALGVQLSYESG</sequence>
<evidence type="ECO:0000313" key="3">
    <source>
        <dbReference type="EMBL" id="CAI4000798.1"/>
    </source>
</evidence>
<gene>
    <name evidence="3" type="ORF">C1SCF055_LOCUS26889</name>
</gene>
<dbReference type="EMBL" id="CAMXCT030002840">
    <property type="protein sequence ID" value="CAL4788110.1"/>
    <property type="molecule type" value="Genomic_DNA"/>
</dbReference>
<dbReference type="Proteomes" id="UP001152797">
    <property type="component" value="Unassembled WGS sequence"/>
</dbReference>
<dbReference type="GO" id="GO:0006139">
    <property type="term" value="P:nucleobase-containing compound metabolic process"/>
    <property type="evidence" value="ECO:0007669"/>
    <property type="project" value="UniProtKB-ARBA"/>
</dbReference>
<comment type="similarity">
    <text evidence="1">Belongs to the CCR4/nocturin family.</text>
</comment>
<dbReference type="EMBL" id="CAMXCT020002840">
    <property type="protein sequence ID" value="CAL1154173.1"/>
    <property type="molecule type" value="Genomic_DNA"/>
</dbReference>
<protein>
    <submittedName>
        <fullName evidence="4">Nocturnin (Carbon catabolite repression 4-lik e protein) (Rhythmic message 1) (RM1)</fullName>
    </submittedName>
</protein>
<proteinExistence type="inferred from homology"/>
<dbReference type="AlphaFoldDB" id="A0A9P1CZN6"/>
<organism evidence="3">
    <name type="scientific">Cladocopium goreaui</name>
    <dbReference type="NCBI Taxonomy" id="2562237"/>
    <lineage>
        <taxon>Eukaryota</taxon>
        <taxon>Sar</taxon>
        <taxon>Alveolata</taxon>
        <taxon>Dinophyceae</taxon>
        <taxon>Suessiales</taxon>
        <taxon>Symbiodiniaceae</taxon>
        <taxon>Cladocopium</taxon>
    </lineage>
</organism>
<evidence type="ECO:0000313" key="5">
    <source>
        <dbReference type="Proteomes" id="UP001152797"/>
    </source>
</evidence>
<reference evidence="4 5" key="2">
    <citation type="submission" date="2024-05" db="EMBL/GenBank/DDBJ databases">
        <authorList>
            <person name="Chen Y."/>
            <person name="Shah S."/>
            <person name="Dougan E. K."/>
            <person name="Thang M."/>
            <person name="Chan C."/>
        </authorList>
    </citation>
    <scope>NUCLEOTIDE SEQUENCE [LARGE SCALE GENOMIC DNA]</scope>
</reference>
<dbReference type="EMBL" id="CAMXCT010002840">
    <property type="protein sequence ID" value="CAI4000798.1"/>
    <property type="molecule type" value="Genomic_DNA"/>
</dbReference>
<keyword evidence="5" id="KW-1185">Reference proteome</keyword>
<evidence type="ECO:0000256" key="2">
    <source>
        <dbReference type="ARBA" id="ARBA00022801"/>
    </source>
</evidence>
<dbReference type="InterPro" id="IPR050410">
    <property type="entry name" value="CCR4/nocturin_mRNA_transcr"/>
</dbReference>
<name>A0A9P1CZN6_9DINO</name>
<comment type="caution">
    <text evidence="3">The sequence shown here is derived from an EMBL/GenBank/DDBJ whole genome shotgun (WGS) entry which is preliminary data.</text>
</comment>